<protein>
    <submittedName>
        <fullName evidence="2">Uncharacterized protein</fullName>
    </submittedName>
</protein>
<comment type="caution">
    <text evidence="2">The sequence shown here is derived from an EMBL/GenBank/DDBJ whole genome shotgun (WGS) entry which is preliminary data.</text>
</comment>
<gene>
    <name evidence="2" type="ORF">PXEA_LOCUS12486</name>
</gene>
<keyword evidence="3" id="KW-1185">Reference proteome</keyword>
<reference evidence="2" key="1">
    <citation type="submission" date="2018-11" db="EMBL/GenBank/DDBJ databases">
        <authorList>
            <consortium name="Pathogen Informatics"/>
        </authorList>
    </citation>
    <scope>NUCLEOTIDE SEQUENCE</scope>
</reference>
<organism evidence="2 3">
    <name type="scientific">Protopolystoma xenopodis</name>
    <dbReference type="NCBI Taxonomy" id="117903"/>
    <lineage>
        <taxon>Eukaryota</taxon>
        <taxon>Metazoa</taxon>
        <taxon>Spiralia</taxon>
        <taxon>Lophotrochozoa</taxon>
        <taxon>Platyhelminthes</taxon>
        <taxon>Monogenea</taxon>
        <taxon>Polyopisthocotylea</taxon>
        <taxon>Polystomatidea</taxon>
        <taxon>Polystomatidae</taxon>
        <taxon>Protopolystoma</taxon>
    </lineage>
</organism>
<accession>A0A3S5AKS4</accession>
<dbReference type="EMBL" id="CAAALY010039793">
    <property type="protein sequence ID" value="VEL19046.1"/>
    <property type="molecule type" value="Genomic_DNA"/>
</dbReference>
<dbReference type="AlphaFoldDB" id="A0A3S5AKS4"/>
<evidence type="ECO:0000313" key="2">
    <source>
        <dbReference type="EMBL" id="VEL19046.1"/>
    </source>
</evidence>
<name>A0A3S5AKS4_9PLAT</name>
<feature type="region of interest" description="Disordered" evidence="1">
    <location>
        <begin position="191"/>
        <end position="223"/>
    </location>
</feature>
<feature type="compositionally biased region" description="Low complexity" evidence="1">
    <location>
        <begin position="195"/>
        <end position="222"/>
    </location>
</feature>
<proteinExistence type="predicted"/>
<sequence length="503" mass="54775">MFLFSPLPFAPYACLHTSTIPTIQVKSSILVGQDRLMDLSSGTRINNVQNPTVSHLQIPFTSCENCDTALLGPISSSSILGFGPKAISGLVVSSENNSRNHEVGPRILTLTNPNIDLAMASLSDGDNSMRNLSPANPEVDLSCETETAPQISEGTSADNLSSRELVASFVPQASETDFTDEELAMMHQLIRQRHSSSTPPSNLPASALSSSASSTSPSSPAPVCHWSQPLIPQELEAHCDDNLVDCYVLRDDNHSDACVTKRSKEEAFVPQDRDHQFPHFRKGNKGCIEEGPSNEAEEMMGLHQIDARPCKGSFINSRHAASLAGSPEAYSADWPKLQHECVPASQVGTMRLPISSIMASAPVLTIRDEICEEEVKARVLPTVITGRARLNENIGQNDPEDCINRRDAPMPTIASAVSMVGSGRELEMEENDVRGVDSIKNASDAPELLSPSEPVSLPTINSLNRHKGYRSRMKLVIYIEFRLTLHLSLRFVGFYGISDPDYL</sequence>
<dbReference type="Proteomes" id="UP000784294">
    <property type="component" value="Unassembled WGS sequence"/>
</dbReference>
<evidence type="ECO:0000313" key="3">
    <source>
        <dbReference type="Proteomes" id="UP000784294"/>
    </source>
</evidence>
<evidence type="ECO:0000256" key="1">
    <source>
        <dbReference type="SAM" id="MobiDB-lite"/>
    </source>
</evidence>